<name>Q0CET6_ASPTN</name>
<dbReference type="SUPFAM" id="SSF53335">
    <property type="entry name" value="S-adenosyl-L-methionine-dependent methyltransferases"/>
    <property type="match status" value="1"/>
</dbReference>
<dbReference type="eggNOG" id="ENOG502QSKG">
    <property type="taxonomic scope" value="Eukaryota"/>
</dbReference>
<proteinExistence type="predicted"/>
<dbReference type="HOGENOM" id="CLU_010595_2_3_1"/>
<sequence length="297" mass="33978">MSAAAPQNDTPIVPEADDELYNDSEDYASTYGTSTDSLTSSIMNYQCVPNDEREQQRMELQHHVHNLTLGGDLYKAPLKEGIQRILDLGTGTGAWAIDIAEVPPNCIFEIDDFELDWNFSRPFDYIHARSIEGSVKDFRRLFRQAYNNLTPGGWFEVQEFTVGVFSDDDSEAKATGICEWRDHLLKGSRAFGKPMGMASQYQELMKEVGFKDVQQNIFKVPFSPWAKDAKMKELGRYQQVNMLEALDAYSLALFTRVLGWTVEEVQVLLMRVRKDLLDRSLHIYSRLYVVYGQKSEP</sequence>
<evidence type="ECO:0000313" key="2">
    <source>
        <dbReference type="EMBL" id="EAU32060.1"/>
    </source>
</evidence>
<gene>
    <name evidence="2" type="ORF">ATEG_07798</name>
</gene>
<dbReference type="EMBL" id="CH476604">
    <property type="protein sequence ID" value="EAU32060.1"/>
    <property type="molecule type" value="Genomic_DNA"/>
</dbReference>
<protein>
    <recommendedName>
        <fullName evidence="4">Methyltransferase</fullName>
    </recommendedName>
</protein>
<dbReference type="Proteomes" id="UP000007963">
    <property type="component" value="Unassembled WGS sequence"/>
</dbReference>
<dbReference type="RefSeq" id="XP_001216419.1">
    <property type="nucleotide sequence ID" value="XM_001216419.1"/>
</dbReference>
<dbReference type="Pfam" id="PF13489">
    <property type="entry name" value="Methyltransf_23"/>
    <property type="match status" value="1"/>
</dbReference>
<dbReference type="GeneID" id="4322722"/>
<dbReference type="InterPro" id="IPR029063">
    <property type="entry name" value="SAM-dependent_MTases_sf"/>
</dbReference>
<dbReference type="PANTHER" id="PTHR43591">
    <property type="entry name" value="METHYLTRANSFERASE"/>
    <property type="match status" value="1"/>
</dbReference>
<dbReference type="CDD" id="cd02440">
    <property type="entry name" value="AdoMet_MTases"/>
    <property type="match status" value="1"/>
</dbReference>
<dbReference type="OrthoDB" id="2013972at2759"/>
<dbReference type="PANTHER" id="PTHR43591:SF24">
    <property type="entry name" value="2-METHOXY-6-POLYPRENYL-1,4-BENZOQUINOL METHYLASE, MITOCHONDRIAL"/>
    <property type="match status" value="1"/>
</dbReference>
<dbReference type="AlphaFoldDB" id="Q0CET6"/>
<evidence type="ECO:0000313" key="3">
    <source>
        <dbReference type="Proteomes" id="UP000007963"/>
    </source>
</evidence>
<dbReference type="STRING" id="341663.Q0CET6"/>
<dbReference type="GO" id="GO:0008168">
    <property type="term" value="F:methyltransferase activity"/>
    <property type="evidence" value="ECO:0007669"/>
    <property type="project" value="TreeGrafter"/>
</dbReference>
<dbReference type="OMA" id="DFELPWN"/>
<organism evidence="2 3">
    <name type="scientific">Aspergillus terreus (strain NIH 2624 / FGSC A1156)</name>
    <dbReference type="NCBI Taxonomy" id="341663"/>
    <lineage>
        <taxon>Eukaryota</taxon>
        <taxon>Fungi</taxon>
        <taxon>Dikarya</taxon>
        <taxon>Ascomycota</taxon>
        <taxon>Pezizomycotina</taxon>
        <taxon>Eurotiomycetes</taxon>
        <taxon>Eurotiomycetidae</taxon>
        <taxon>Eurotiales</taxon>
        <taxon>Aspergillaceae</taxon>
        <taxon>Aspergillus</taxon>
        <taxon>Aspergillus subgen. Circumdati</taxon>
    </lineage>
</organism>
<dbReference type="VEuPathDB" id="FungiDB:ATEG_07798"/>
<feature type="region of interest" description="Disordered" evidence="1">
    <location>
        <begin position="1"/>
        <end position="35"/>
    </location>
</feature>
<reference evidence="3" key="1">
    <citation type="submission" date="2005-09" db="EMBL/GenBank/DDBJ databases">
        <title>Annotation of the Aspergillus terreus NIH2624 genome.</title>
        <authorList>
            <person name="Birren B.W."/>
            <person name="Lander E.S."/>
            <person name="Galagan J.E."/>
            <person name="Nusbaum C."/>
            <person name="Devon K."/>
            <person name="Henn M."/>
            <person name="Ma L.-J."/>
            <person name="Jaffe D.B."/>
            <person name="Butler J."/>
            <person name="Alvarez P."/>
            <person name="Gnerre S."/>
            <person name="Grabherr M."/>
            <person name="Kleber M."/>
            <person name="Mauceli E.W."/>
            <person name="Brockman W."/>
            <person name="Rounsley S."/>
            <person name="Young S.K."/>
            <person name="LaButti K."/>
            <person name="Pushparaj V."/>
            <person name="DeCaprio D."/>
            <person name="Crawford M."/>
            <person name="Koehrsen M."/>
            <person name="Engels R."/>
            <person name="Montgomery P."/>
            <person name="Pearson M."/>
            <person name="Howarth C."/>
            <person name="Larson L."/>
            <person name="Luoma S."/>
            <person name="White J."/>
            <person name="Alvarado L."/>
            <person name="Kodira C.D."/>
            <person name="Zeng Q."/>
            <person name="Oleary S."/>
            <person name="Yandava C."/>
            <person name="Denning D.W."/>
            <person name="Nierman W.C."/>
            <person name="Milne T."/>
            <person name="Madden K."/>
        </authorList>
    </citation>
    <scope>NUCLEOTIDE SEQUENCE [LARGE SCALE GENOMIC DNA]</scope>
    <source>
        <strain evidence="3">NIH 2624 / FGSC A1156</strain>
    </source>
</reference>
<evidence type="ECO:0000256" key="1">
    <source>
        <dbReference type="SAM" id="MobiDB-lite"/>
    </source>
</evidence>
<dbReference type="Gene3D" id="3.40.50.150">
    <property type="entry name" value="Vaccinia Virus protein VP39"/>
    <property type="match status" value="1"/>
</dbReference>
<feature type="compositionally biased region" description="Acidic residues" evidence="1">
    <location>
        <begin position="15"/>
        <end position="26"/>
    </location>
</feature>
<accession>Q0CET6</accession>
<feature type="compositionally biased region" description="Polar residues" evidence="1">
    <location>
        <begin position="1"/>
        <end position="10"/>
    </location>
</feature>
<evidence type="ECO:0008006" key="4">
    <source>
        <dbReference type="Google" id="ProtNLM"/>
    </source>
</evidence>